<feature type="chain" id="PRO_5012907292" description="Outer membrane protein (Porin)" evidence="1">
    <location>
        <begin position="24"/>
        <end position="430"/>
    </location>
</feature>
<dbReference type="RefSeq" id="WP_074216554.1">
    <property type="nucleotide sequence ID" value="NZ_FSRG01000005.1"/>
</dbReference>
<accession>A0A1N6GQV5</accession>
<feature type="signal peptide" evidence="1">
    <location>
        <begin position="1"/>
        <end position="23"/>
    </location>
</feature>
<gene>
    <name evidence="2" type="ORF">SAMN02745161_1744</name>
</gene>
<dbReference type="EMBL" id="FSRG01000005">
    <property type="protein sequence ID" value="SIO09867.1"/>
    <property type="molecule type" value="Genomic_DNA"/>
</dbReference>
<sequence length="430" mass="45651">MKRIIVLALAACMVLGAAFGASAAEFKASGYLYAGYDYYNVDQQDNRNNFSQRFRSQIDIIASEALSGTVYFEINQDWGYAGKTAKVGGGSGGQLGADGVNIQTKRAYMTFMVPNTAVKVRAGIQGLALPGAVAGSPIIDDDVAAIVASTSFGKVGATAFFARPYANYKSTDATYNKTKGTSDLFGAIVTADLGVVTVSPYAMVTNNGYKTFKDQNSTTPPVKFLDGKEAQWFGVAVESAPIENLTLAFDAIYGKVDSRDAGYFFAGKAAYATDFAVPAILAWYGSGADNAKGDNIMPVIGGLDFVPSTLVGFGAAANSADALFGSAVGKWGVSLQASEISFLEKVSHTVRVTYVQGTNDDDAFDATNPQSFDEWTGDDKAYEFDFVTTYAMYENLDLIVDLAYAITDLDDAAPKTDDVFKAAIGAKYNF</sequence>
<dbReference type="Proteomes" id="UP000184694">
    <property type="component" value="Unassembled WGS sequence"/>
</dbReference>
<dbReference type="AlphaFoldDB" id="A0A1N6GQV5"/>
<keyword evidence="1" id="KW-0732">Signal</keyword>
<dbReference type="OrthoDB" id="5464498at2"/>
<keyword evidence="3" id="KW-1185">Reference proteome</keyword>
<evidence type="ECO:0000313" key="3">
    <source>
        <dbReference type="Proteomes" id="UP000184694"/>
    </source>
</evidence>
<evidence type="ECO:0000256" key="1">
    <source>
        <dbReference type="SAM" id="SignalP"/>
    </source>
</evidence>
<dbReference type="InterPro" id="IPR059232">
    <property type="entry name" value="Porin_put"/>
</dbReference>
<evidence type="ECO:0000313" key="2">
    <source>
        <dbReference type="EMBL" id="SIO09867.1"/>
    </source>
</evidence>
<reference evidence="3" key="1">
    <citation type="submission" date="2016-11" db="EMBL/GenBank/DDBJ databases">
        <authorList>
            <person name="Varghese N."/>
            <person name="Submissions S."/>
        </authorList>
    </citation>
    <scope>NUCLEOTIDE SEQUENCE [LARGE SCALE GENOMIC DNA]</scope>
    <source>
        <strain evidence="3">DSM 17456</strain>
    </source>
</reference>
<proteinExistence type="predicted"/>
<name>A0A1N6GQV5_9BACT</name>
<organism evidence="2 3">
    <name type="scientific">Halodesulfovibrio marinisediminis DSM 17456</name>
    <dbReference type="NCBI Taxonomy" id="1121457"/>
    <lineage>
        <taxon>Bacteria</taxon>
        <taxon>Pseudomonadati</taxon>
        <taxon>Thermodesulfobacteriota</taxon>
        <taxon>Desulfovibrionia</taxon>
        <taxon>Desulfovibrionales</taxon>
        <taxon>Desulfovibrionaceae</taxon>
        <taxon>Halodesulfovibrio</taxon>
    </lineage>
</organism>
<protein>
    <recommendedName>
        <fullName evidence="4">Outer membrane protein (Porin)</fullName>
    </recommendedName>
</protein>
<evidence type="ECO:0008006" key="4">
    <source>
        <dbReference type="Google" id="ProtNLM"/>
    </source>
</evidence>
<dbReference type="NCBIfam" id="NF033939">
    <property type="entry name" value="DESULF_POR1"/>
    <property type="match status" value="1"/>
</dbReference>